<organism evidence="2">
    <name type="scientific">Tanacetum cinerariifolium</name>
    <name type="common">Dalmatian daisy</name>
    <name type="synonym">Chrysanthemum cinerariifolium</name>
    <dbReference type="NCBI Taxonomy" id="118510"/>
    <lineage>
        <taxon>Eukaryota</taxon>
        <taxon>Viridiplantae</taxon>
        <taxon>Streptophyta</taxon>
        <taxon>Embryophyta</taxon>
        <taxon>Tracheophyta</taxon>
        <taxon>Spermatophyta</taxon>
        <taxon>Magnoliopsida</taxon>
        <taxon>eudicotyledons</taxon>
        <taxon>Gunneridae</taxon>
        <taxon>Pentapetalae</taxon>
        <taxon>asterids</taxon>
        <taxon>campanulids</taxon>
        <taxon>Asterales</taxon>
        <taxon>Asteraceae</taxon>
        <taxon>Asteroideae</taxon>
        <taxon>Anthemideae</taxon>
        <taxon>Anthemidinae</taxon>
        <taxon>Tanacetum</taxon>
    </lineage>
</organism>
<protein>
    <submittedName>
        <fullName evidence="2">Uncharacterized protein</fullName>
    </submittedName>
</protein>
<feature type="non-terminal residue" evidence="2">
    <location>
        <position position="1"/>
    </location>
</feature>
<gene>
    <name evidence="2" type="ORF">Tci_892233</name>
</gene>
<proteinExistence type="predicted"/>
<feature type="non-terminal residue" evidence="2">
    <location>
        <position position="132"/>
    </location>
</feature>
<feature type="region of interest" description="Disordered" evidence="1">
    <location>
        <begin position="94"/>
        <end position="132"/>
    </location>
</feature>
<sequence>ARRRWLGLPGRRGAGAALFRSAAPPARPRLRGRLRHRVANPAGRDLAGSAYYQPQAAWRAGGVGLLRRLCRNPGYPLGPAAGASAAGPWPAGGGRLRSAGVQPRPASALGMHPGAGAAPAAVRGIARASRPG</sequence>
<comment type="caution">
    <text evidence="2">The sequence shown here is derived from an EMBL/GenBank/DDBJ whole genome shotgun (WGS) entry which is preliminary data.</text>
</comment>
<reference evidence="2" key="1">
    <citation type="journal article" date="2019" name="Sci. Rep.">
        <title>Draft genome of Tanacetum cinerariifolium, the natural source of mosquito coil.</title>
        <authorList>
            <person name="Yamashiro T."/>
            <person name="Shiraishi A."/>
            <person name="Satake H."/>
            <person name="Nakayama K."/>
        </authorList>
    </citation>
    <scope>NUCLEOTIDE SEQUENCE</scope>
</reference>
<dbReference type="EMBL" id="BKCJ011320870">
    <property type="protein sequence ID" value="GFD20264.1"/>
    <property type="molecule type" value="Genomic_DNA"/>
</dbReference>
<feature type="compositionally biased region" description="Low complexity" evidence="1">
    <location>
        <begin position="108"/>
        <end position="132"/>
    </location>
</feature>
<dbReference type="AlphaFoldDB" id="A0A699UKS7"/>
<evidence type="ECO:0000313" key="2">
    <source>
        <dbReference type="EMBL" id="GFD20264.1"/>
    </source>
</evidence>
<name>A0A699UKS7_TANCI</name>
<evidence type="ECO:0000256" key="1">
    <source>
        <dbReference type="SAM" id="MobiDB-lite"/>
    </source>
</evidence>
<accession>A0A699UKS7</accession>